<feature type="compositionally biased region" description="Basic and acidic residues" evidence="1">
    <location>
        <begin position="57"/>
        <end position="76"/>
    </location>
</feature>
<keyword evidence="4" id="KW-1185">Reference proteome</keyword>
<dbReference type="AlphaFoldDB" id="A0A6B0T3W6"/>
<feature type="transmembrane region" description="Helical" evidence="2">
    <location>
        <begin position="6"/>
        <end position="23"/>
    </location>
</feature>
<feature type="region of interest" description="Disordered" evidence="1">
    <location>
        <begin position="34"/>
        <end position="76"/>
    </location>
</feature>
<reference evidence="3 4" key="1">
    <citation type="submission" date="2019-12" db="EMBL/GenBank/DDBJ databases">
        <title>Isolation and characterization of three novel carbon monoxide-oxidizing members of Halobacteria from salione crusts and soils.</title>
        <authorList>
            <person name="Myers M.R."/>
            <person name="King G.M."/>
        </authorList>
    </citation>
    <scope>NUCLEOTIDE SEQUENCE [LARGE SCALE GENOMIC DNA]</scope>
    <source>
        <strain evidence="3 4">WSH3</strain>
    </source>
</reference>
<name>A0A6B0T3W6_9EURY</name>
<feature type="transmembrane region" description="Helical" evidence="2">
    <location>
        <begin position="239"/>
        <end position="259"/>
    </location>
</feature>
<accession>A0A6B0T3W6</accession>
<evidence type="ECO:0000256" key="1">
    <source>
        <dbReference type="SAM" id="MobiDB-lite"/>
    </source>
</evidence>
<evidence type="ECO:0000256" key="2">
    <source>
        <dbReference type="SAM" id="Phobius"/>
    </source>
</evidence>
<dbReference type="OrthoDB" id="275810at2157"/>
<keyword evidence="2" id="KW-1133">Transmembrane helix</keyword>
<keyword evidence="2" id="KW-0472">Membrane</keyword>
<organism evidence="3 4">
    <name type="scientific">Halovenus carboxidivorans</name>
    <dbReference type="NCBI Taxonomy" id="2692199"/>
    <lineage>
        <taxon>Archaea</taxon>
        <taxon>Methanobacteriati</taxon>
        <taxon>Methanobacteriota</taxon>
        <taxon>Stenosarchaea group</taxon>
        <taxon>Halobacteria</taxon>
        <taxon>Halobacteriales</taxon>
        <taxon>Haloarculaceae</taxon>
        <taxon>Halovenus</taxon>
    </lineage>
</organism>
<proteinExistence type="predicted"/>
<keyword evidence="2" id="KW-0812">Transmembrane</keyword>
<gene>
    <name evidence="3" type="ORF">GRX03_14215</name>
</gene>
<sequence>MVVNQLVIVAVAALIGAFPISHARRQRERARRLSGLVASGSDGATAAGERTVAGPVEVERPAEPERSPPDRCELDRSDADPAVWAWRVQTERNRDEGSNDWKTIDSGLAVGEFAVRDDWERVRIDAESVRPGEIDDPFEADRLFLGTPDIDLYVEEHSGSLGDIGPVEDVEVSLGIGSETTTPNKYQATVIREGDELLARGRIDDAGDGAVLRDDSGIELGFGDLSDRVERLHSSARRWAAVGGGILALGVAGAVAGLVL</sequence>
<comment type="caution">
    <text evidence="3">The sequence shown here is derived from an EMBL/GenBank/DDBJ whole genome shotgun (WGS) entry which is preliminary data.</text>
</comment>
<evidence type="ECO:0000313" key="3">
    <source>
        <dbReference type="EMBL" id="MXR52755.1"/>
    </source>
</evidence>
<protein>
    <submittedName>
        <fullName evidence="3">Uncharacterized protein</fullName>
    </submittedName>
</protein>
<dbReference type="EMBL" id="WUUT01000006">
    <property type="protein sequence ID" value="MXR52755.1"/>
    <property type="molecule type" value="Genomic_DNA"/>
</dbReference>
<dbReference type="Proteomes" id="UP000466535">
    <property type="component" value="Unassembled WGS sequence"/>
</dbReference>
<evidence type="ECO:0000313" key="4">
    <source>
        <dbReference type="Proteomes" id="UP000466535"/>
    </source>
</evidence>
<dbReference type="RefSeq" id="WP_159764894.1">
    <property type="nucleotide sequence ID" value="NZ_WUUT01000006.1"/>
</dbReference>